<feature type="transmembrane region" description="Helical" evidence="5">
    <location>
        <begin position="57"/>
        <end position="79"/>
    </location>
</feature>
<protein>
    <recommendedName>
        <fullName evidence="8">DUF4870 domain-containing protein</fullName>
    </recommendedName>
</protein>
<name>A0A6B8RXB3_9BACL</name>
<keyword evidence="2 5" id="KW-0812">Transmembrane</keyword>
<feature type="transmembrane region" description="Helical" evidence="5">
    <location>
        <begin position="31"/>
        <end position="51"/>
    </location>
</feature>
<dbReference type="PANTHER" id="PTHR36460:SF1">
    <property type="entry name" value="UPF0132 DOMAIN PROTEIN (AFU_ORTHOLOGUE AFUA_3G10255)"/>
    <property type="match status" value="1"/>
</dbReference>
<evidence type="ECO:0000256" key="4">
    <source>
        <dbReference type="ARBA" id="ARBA00023136"/>
    </source>
</evidence>
<evidence type="ECO:0000256" key="2">
    <source>
        <dbReference type="ARBA" id="ARBA00022692"/>
    </source>
</evidence>
<organism evidence="6 7">
    <name type="scientific">Paenibacillus psychroresistens</name>
    <dbReference type="NCBI Taxonomy" id="1778678"/>
    <lineage>
        <taxon>Bacteria</taxon>
        <taxon>Bacillati</taxon>
        <taxon>Bacillota</taxon>
        <taxon>Bacilli</taxon>
        <taxon>Bacillales</taxon>
        <taxon>Paenibacillaceae</taxon>
        <taxon>Paenibacillus</taxon>
    </lineage>
</organism>
<dbReference type="KEGG" id="ppsc:EHS13_20870"/>
<dbReference type="EMBL" id="CP034235">
    <property type="protein sequence ID" value="QGR00186.1"/>
    <property type="molecule type" value="Genomic_DNA"/>
</dbReference>
<evidence type="ECO:0000256" key="5">
    <source>
        <dbReference type="SAM" id="Phobius"/>
    </source>
</evidence>
<proteinExistence type="predicted"/>
<keyword evidence="4 5" id="KW-0472">Membrane</keyword>
<dbReference type="AlphaFoldDB" id="A0A6B8RXB3"/>
<dbReference type="OrthoDB" id="2657448at2"/>
<evidence type="ECO:0000256" key="3">
    <source>
        <dbReference type="ARBA" id="ARBA00022989"/>
    </source>
</evidence>
<reference evidence="7" key="1">
    <citation type="submission" date="2018-11" db="EMBL/GenBank/DDBJ databases">
        <title>Complete genome sequence of Paenibacillus sp. ML311-T8.</title>
        <authorList>
            <person name="Nam Y.-D."/>
            <person name="Kang J."/>
            <person name="Chung W.-H."/>
            <person name="Park Y.S."/>
        </authorList>
    </citation>
    <scope>NUCLEOTIDE SEQUENCE [LARGE SCALE GENOMIC DNA]</scope>
    <source>
        <strain evidence="7">ML311-T8</strain>
    </source>
</reference>
<dbReference type="PANTHER" id="PTHR36460">
    <property type="entry name" value="UPF0132 DOMAIN PROTEIN (AFU_ORTHOLOGUE AFUA_3G10255)"/>
    <property type="match status" value="1"/>
</dbReference>
<keyword evidence="3 5" id="KW-1133">Transmembrane helix</keyword>
<evidence type="ECO:0008006" key="8">
    <source>
        <dbReference type="Google" id="ProtNLM"/>
    </source>
</evidence>
<dbReference type="Pfam" id="PF09685">
    <property type="entry name" value="MamF_MmsF"/>
    <property type="match status" value="1"/>
</dbReference>
<dbReference type="InterPro" id="IPR019109">
    <property type="entry name" value="MamF_MmsF"/>
</dbReference>
<feature type="transmembrane region" description="Helical" evidence="5">
    <location>
        <begin position="6"/>
        <end position="24"/>
    </location>
</feature>
<gene>
    <name evidence="6" type="ORF">EHS13_20870</name>
</gene>
<dbReference type="GO" id="GO:0016020">
    <property type="term" value="C:membrane"/>
    <property type="evidence" value="ECO:0007669"/>
    <property type="project" value="UniProtKB-SubCell"/>
</dbReference>
<sequence>MDENVAALVTYVFGLVTGIIFLVIEKESKFVRFHAFQSILISAVYIILNMVLGFLPIIGWLLTLLLAPIFFILWLFLLYQAYQGNLFKLPVIGDFAEEQANKFQP</sequence>
<evidence type="ECO:0000313" key="7">
    <source>
        <dbReference type="Proteomes" id="UP000426246"/>
    </source>
</evidence>
<accession>A0A6B8RXB3</accession>
<keyword evidence="7" id="KW-1185">Reference proteome</keyword>
<dbReference type="Proteomes" id="UP000426246">
    <property type="component" value="Chromosome"/>
</dbReference>
<evidence type="ECO:0000313" key="6">
    <source>
        <dbReference type="EMBL" id="QGR00186.1"/>
    </source>
</evidence>
<evidence type="ECO:0000256" key="1">
    <source>
        <dbReference type="ARBA" id="ARBA00004141"/>
    </source>
</evidence>
<comment type="subcellular location">
    <subcellularLocation>
        <location evidence="1">Membrane</location>
        <topology evidence="1">Multi-pass membrane protein</topology>
    </subcellularLocation>
</comment>